<evidence type="ECO:0000313" key="4">
    <source>
        <dbReference type="Proteomes" id="UP001049176"/>
    </source>
</evidence>
<proteinExistence type="predicted"/>
<protein>
    <submittedName>
        <fullName evidence="3">Uncharacterized protein</fullName>
    </submittedName>
</protein>
<feature type="region of interest" description="Disordered" evidence="1">
    <location>
        <begin position="199"/>
        <end position="250"/>
    </location>
</feature>
<dbReference type="OrthoDB" id="10585228at2759"/>
<dbReference type="Proteomes" id="UP001049176">
    <property type="component" value="Chromosome 1"/>
</dbReference>
<dbReference type="KEGG" id="more:E1B28_000359"/>
<feature type="compositionally biased region" description="Polar residues" evidence="1">
    <location>
        <begin position="158"/>
        <end position="174"/>
    </location>
</feature>
<organism evidence="3 4">
    <name type="scientific">Marasmius oreades</name>
    <name type="common">fairy-ring Marasmius</name>
    <dbReference type="NCBI Taxonomy" id="181124"/>
    <lineage>
        <taxon>Eukaryota</taxon>
        <taxon>Fungi</taxon>
        <taxon>Dikarya</taxon>
        <taxon>Basidiomycota</taxon>
        <taxon>Agaricomycotina</taxon>
        <taxon>Agaricomycetes</taxon>
        <taxon>Agaricomycetidae</taxon>
        <taxon>Agaricales</taxon>
        <taxon>Marasmiineae</taxon>
        <taxon>Marasmiaceae</taxon>
        <taxon>Marasmius</taxon>
    </lineage>
</organism>
<dbReference type="EMBL" id="CM032181">
    <property type="protein sequence ID" value="KAG7098400.1"/>
    <property type="molecule type" value="Genomic_DNA"/>
</dbReference>
<keyword evidence="2" id="KW-0472">Membrane</keyword>
<accession>A0A9P8AEI2</accession>
<evidence type="ECO:0000256" key="1">
    <source>
        <dbReference type="SAM" id="MobiDB-lite"/>
    </source>
</evidence>
<keyword evidence="2" id="KW-0812">Transmembrane</keyword>
<feature type="transmembrane region" description="Helical" evidence="2">
    <location>
        <begin position="116"/>
        <end position="141"/>
    </location>
</feature>
<feature type="compositionally biased region" description="Polar residues" evidence="1">
    <location>
        <begin position="220"/>
        <end position="235"/>
    </location>
</feature>
<feature type="region of interest" description="Disordered" evidence="1">
    <location>
        <begin position="153"/>
        <end position="174"/>
    </location>
</feature>
<dbReference type="RefSeq" id="XP_043014870.1">
    <property type="nucleotide sequence ID" value="XM_043146170.1"/>
</dbReference>
<keyword evidence="2" id="KW-1133">Transmembrane helix</keyword>
<gene>
    <name evidence="3" type="ORF">E1B28_000359</name>
</gene>
<sequence>MSTSPTTSTSSPSGTTSSSTLTSTTLTSTTLTGTTLTGTTLTGTTLTGTTSTSATSTSTPSALTGSFPHSGAEIWTIVVTPSHSAQSTVFGTAVASASSTLGSTSSTHEGLSRSNVGIIVGSVVAGMILGLLLAGIVWCCCRRRSRIKRQRMVAMGRPSSSDHGSYENPSSVQSAPMLQAGPAVWSNVRITNWLARMNSQRTGRSRATDFSSDPPEYKSQRTAPSDSASVYSHPTENPFGPGSYRTNEASRQADYLAYDLGHLKN</sequence>
<reference evidence="3" key="1">
    <citation type="journal article" date="2021" name="Genome Biol. Evol.">
        <title>The assembled and annotated genome of the fairy-ring fungus Marasmius oreades.</title>
        <authorList>
            <person name="Hiltunen M."/>
            <person name="Ament-Velasquez S.L."/>
            <person name="Johannesson H."/>
        </authorList>
    </citation>
    <scope>NUCLEOTIDE SEQUENCE</scope>
    <source>
        <strain evidence="3">03SP1</strain>
    </source>
</reference>
<comment type="caution">
    <text evidence="3">The sequence shown here is derived from an EMBL/GenBank/DDBJ whole genome shotgun (WGS) entry which is preliminary data.</text>
</comment>
<feature type="region of interest" description="Disordered" evidence="1">
    <location>
        <begin position="1"/>
        <end position="62"/>
    </location>
</feature>
<evidence type="ECO:0000256" key="2">
    <source>
        <dbReference type="SAM" id="Phobius"/>
    </source>
</evidence>
<evidence type="ECO:0000313" key="3">
    <source>
        <dbReference type="EMBL" id="KAG7098400.1"/>
    </source>
</evidence>
<dbReference type="AlphaFoldDB" id="A0A9P8AEI2"/>
<name>A0A9P8AEI2_9AGAR</name>
<dbReference type="GeneID" id="66069435"/>
<keyword evidence="4" id="KW-1185">Reference proteome</keyword>